<dbReference type="SUPFAM" id="SSF68906">
    <property type="entry name" value="SAP domain"/>
    <property type="match status" value="1"/>
</dbReference>
<proteinExistence type="predicted"/>
<accession>A0A6C0CWA9</accession>
<dbReference type="Pfam" id="PF02037">
    <property type="entry name" value="SAP"/>
    <property type="match status" value="1"/>
</dbReference>
<evidence type="ECO:0000313" key="2">
    <source>
        <dbReference type="EMBL" id="QHT07989.1"/>
    </source>
</evidence>
<dbReference type="PROSITE" id="PS50096">
    <property type="entry name" value="IQ"/>
    <property type="match status" value="1"/>
</dbReference>
<dbReference type="AlphaFoldDB" id="A0A6C0CWA9"/>
<feature type="domain" description="SAP" evidence="1">
    <location>
        <begin position="75"/>
        <end position="105"/>
    </location>
</feature>
<name>A0A6C0CWA9_9ZZZZ</name>
<reference evidence="2" key="1">
    <citation type="journal article" date="2020" name="Nature">
        <title>Giant virus diversity and host interactions through global metagenomics.</title>
        <authorList>
            <person name="Schulz F."/>
            <person name="Roux S."/>
            <person name="Paez-Espino D."/>
            <person name="Jungbluth S."/>
            <person name="Walsh D.A."/>
            <person name="Denef V.J."/>
            <person name="McMahon K.D."/>
            <person name="Konstantinidis K.T."/>
            <person name="Eloe-Fadrosh E.A."/>
            <person name="Kyrpides N.C."/>
            <person name="Woyke T."/>
        </authorList>
    </citation>
    <scope>NUCLEOTIDE SEQUENCE</scope>
    <source>
        <strain evidence="2">GVMAG-M-3300022752-39</strain>
    </source>
</reference>
<dbReference type="InterPro" id="IPR036361">
    <property type="entry name" value="SAP_dom_sf"/>
</dbReference>
<dbReference type="InterPro" id="IPR003034">
    <property type="entry name" value="SAP_dom"/>
</dbReference>
<dbReference type="EMBL" id="MN739489">
    <property type="protein sequence ID" value="QHT07989.1"/>
    <property type="molecule type" value="Genomic_DNA"/>
</dbReference>
<protein>
    <recommendedName>
        <fullName evidence="1">SAP domain-containing protein</fullName>
    </recommendedName>
</protein>
<sequence>MSIYSITMNTKNNILQENSKTKKNTHHQNIDEYIDYIYSNCEKTMPQIKKTGKVSDENVIIPTTKSYDILLRNNYNLQQLKTIAKHYKMKISGNKNELVNRLYVFLKLSSIIVKIQKIFRGNVQRKYNQLHGPAFLKRELCTNQSDFLTMEEMKEMDATQFFSFKDSDGFIYGFDIISLYNLILKSGKSIQNPYNRNVIPNSVIHDFKSLIRTSKILKIPIEVDIKDVCDDLSDTKSVELKILDLFQFIDSLGNYSNPEWFLSLVKPQIIKFMRELVDIWNYRAQLPSEVKRLIYPPGGNPFVTLNINSFVNENNIVKLQKMALYYMERIVKSAQDKDHMALGAYYVLGALTLVNPNAAAALPWLFQSVAYF</sequence>
<evidence type="ECO:0000259" key="1">
    <source>
        <dbReference type="Pfam" id="PF02037"/>
    </source>
</evidence>
<organism evidence="2">
    <name type="scientific">viral metagenome</name>
    <dbReference type="NCBI Taxonomy" id="1070528"/>
    <lineage>
        <taxon>unclassified sequences</taxon>
        <taxon>metagenomes</taxon>
        <taxon>organismal metagenomes</taxon>
    </lineage>
</organism>